<evidence type="ECO:0000313" key="3">
    <source>
        <dbReference type="Proteomes" id="UP001592531"/>
    </source>
</evidence>
<organism evidence="2 3">
    <name type="scientific">Streptacidiphilus cavernicola</name>
    <dbReference type="NCBI Taxonomy" id="3342716"/>
    <lineage>
        <taxon>Bacteria</taxon>
        <taxon>Bacillati</taxon>
        <taxon>Actinomycetota</taxon>
        <taxon>Actinomycetes</taxon>
        <taxon>Kitasatosporales</taxon>
        <taxon>Streptomycetaceae</taxon>
        <taxon>Streptacidiphilus</taxon>
    </lineage>
</organism>
<accession>A0ABV6VWN8</accession>
<keyword evidence="3" id="KW-1185">Reference proteome</keyword>
<dbReference type="RefSeq" id="WP_380536778.1">
    <property type="nucleotide sequence ID" value="NZ_JBHFAB010000010.1"/>
</dbReference>
<sequence>MSDTGAETRYAIGAEVRCTDGPCGRMDRVVVDPVAGRLTHLVVDPGHGTRRLVPVELVDETGAGRGGGADRAGHGSHWDGAGELRLRCDRIAFEALEPAEETGFLPAGEEHLGYGPEQIIVWPYYGLGPGAVTGAIGMGAPGVAAAPGGPRATTYDRVPSGEVQIRRGERVEATDGEIGRVQGLVIDPRDHGVTHVLLQEGHLWGKKTVAVPIGTVSYVGGSVLVDLSKAELGDLPPVDVAL</sequence>
<comment type="caution">
    <text evidence="2">The sequence shown here is derived from an EMBL/GenBank/DDBJ whole genome shotgun (WGS) entry which is preliminary data.</text>
</comment>
<dbReference type="EMBL" id="JBHFAB010000010">
    <property type="protein sequence ID" value="MFC1418058.1"/>
    <property type="molecule type" value="Genomic_DNA"/>
</dbReference>
<dbReference type="Pfam" id="PF05239">
    <property type="entry name" value="PRC"/>
    <property type="match status" value="1"/>
</dbReference>
<dbReference type="InterPro" id="IPR027275">
    <property type="entry name" value="PRC-brl_dom"/>
</dbReference>
<gene>
    <name evidence="2" type="ORF">ACEZDE_15605</name>
</gene>
<reference evidence="2 3" key="1">
    <citation type="submission" date="2024-09" db="EMBL/GenBank/DDBJ databases">
        <authorList>
            <person name="Lee S.D."/>
        </authorList>
    </citation>
    <scope>NUCLEOTIDE SEQUENCE [LARGE SCALE GENOMIC DNA]</scope>
    <source>
        <strain evidence="2 3">N8-3</strain>
    </source>
</reference>
<evidence type="ECO:0000313" key="2">
    <source>
        <dbReference type="EMBL" id="MFC1418058.1"/>
    </source>
</evidence>
<dbReference type="SUPFAM" id="SSF50346">
    <property type="entry name" value="PRC-barrel domain"/>
    <property type="match status" value="2"/>
</dbReference>
<dbReference type="InterPro" id="IPR011033">
    <property type="entry name" value="PRC_barrel-like_sf"/>
</dbReference>
<name>A0ABV6VWN8_9ACTN</name>
<evidence type="ECO:0000259" key="1">
    <source>
        <dbReference type="Pfam" id="PF05239"/>
    </source>
</evidence>
<feature type="domain" description="PRC-barrel" evidence="1">
    <location>
        <begin position="174"/>
        <end position="231"/>
    </location>
</feature>
<protein>
    <submittedName>
        <fullName evidence="2">PRC-barrel domain-containing protein</fullName>
    </submittedName>
</protein>
<dbReference type="Proteomes" id="UP001592531">
    <property type="component" value="Unassembled WGS sequence"/>
</dbReference>
<proteinExistence type="predicted"/>
<dbReference type="Gene3D" id="2.30.30.240">
    <property type="entry name" value="PRC-barrel domain"/>
    <property type="match status" value="1"/>
</dbReference>